<dbReference type="EMBL" id="JANRHA010000007">
    <property type="protein sequence ID" value="MDG3015234.1"/>
    <property type="molecule type" value="Genomic_DNA"/>
</dbReference>
<name>A0A9X4LZR0_9ACTN</name>
<accession>A0A9X4LZR0</accession>
<reference evidence="2" key="1">
    <citation type="submission" date="2022-08" db="EMBL/GenBank/DDBJ databases">
        <title>Genome analysis of Corynebacteriales strain.</title>
        <authorList>
            <person name="Lee S.D."/>
        </authorList>
    </citation>
    <scope>NUCLEOTIDE SEQUENCE</scope>
    <source>
        <strain evidence="2">D3-21</strain>
    </source>
</reference>
<dbReference type="Gene3D" id="1.10.10.10">
    <property type="entry name" value="Winged helix-like DNA-binding domain superfamily/Winged helix DNA-binding domain"/>
    <property type="match status" value="1"/>
</dbReference>
<dbReference type="RefSeq" id="WP_277835619.1">
    <property type="nucleotide sequence ID" value="NZ_JAAIVF010000008.1"/>
</dbReference>
<dbReference type="Proteomes" id="UP001152755">
    <property type="component" value="Unassembled WGS sequence"/>
</dbReference>
<evidence type="ECO:0000313" key="2">
    <source>
        <dbReference type="EMBL" id="MDG3015234.1"/>
    </source>
</evidence>
<dbReference type="InterPro" id="IPR036390">
    <property type="entry name" value="WH_DNA-bd_sf"/>
</dbReference>
<keyword evidence="3" id="KW-1185">Reference proteome</keyword>
<dbReference type="InterPro" id="IPR000835">
    <property type="entry name" value="HTH_MarR-typ"/>
</dbReference>
<dbReference type="GO" id="GO:0003700">
    <property type="term" value="F:DNA-binding transcription factor activity"/>
    <property type="evidence" value="ECO:0007669"/>
    <property type="project" value="InterPro"/>
</dbReference>
<dbReference type="Pfam" id="PF12802">
    <property type="entry name" value="MarR_2"/>
    <property type="match status" value="1"/>
</dbReference>
<comment type="caution">
    <text evidence="2">The sequence shown here is derived from an EMBL/GenBank/DDBJ whole genome shotgun (WGS) entry which is preliminary data.</text>
</comment>
<organism evidence="2 3">
    <name type="scientific">Speluncibacter jeojiensis</name>
    <dbReference type="NCBI Taxonomy" id="2710754"/>
    <lineage>
        <taxon>Bacteria</taxon>
        <taxon>Bacillati</taxon>
        <taxon>Actinomycetota</taxon>
        <taxon>Actinomycetes</taxon>
        <taxon>Mycobacteriales</taxon>
        <taxon>Speluncibacteraceae</taxon>
        <taxon>Speluncibacter</taxon>
    </lineage>
</organism>
<feature type="domain" description="HTH marR-type" evidence="1">
    <location>
        <begin position="29"/>
        <end position="128"/>
    </location>
</feature>
<protein>
    <submittedName>
        <fullName evidence="2">MarR family winged helix-turn-helix transcriptional regulator</fullName>
    </submittedName>
</protein>
<dbReference type="SUPFAM" id="SSF46785">
    <property type="entry name" value="Winged helix' DNA-binding domain"/>
    <property type="match status" value="1"/>
</dbReference>
<gene>
    <name evidence="2" type="ORF">NVS88_11800</name>
</gene>
<dbReference type="AlphaFoldDB" id="A0A9X4LZR0"/>
<evidence type="ECO:0000313" key="3">
    <source>
        <dbReference type="Proteomes" id="UP001152755"/>
    </source>
</evidence>
<dbReference type="InterPro" id="IPR036388">
    <property type="entry name" value="WH-like_DNA-bd_sf"/>
</dbReference>
<evidence type="ECO:0000259" key="1">
    <source>
        <dbReference type="SMART" id="SM00347"/>
    </source>
</evidence>
<dbReference type="SMART" id="SM00347">
    <property type="entry name" value="HTH_MARR"/>
    <property type="match status" value="1"/>
</dbReference>
<sequence length="156" mass="16907">MQHEVRSAAVEAVHDQLVQIVRQLVTGDRGDPDRQISFAQQSLLAFVARNPGCRATEIAVAFAVHRSTVSRQVRGCVESGWIESGAGSVRTGYPLELTDAGRRVLDATASKDRDEVGVRLSAWSQGEVEDFARALTRFAQTTPPPTHETTGDSPHA</sequence>
<proteinExistence type="predicted"/>